<evidence type="ECO:0000256" key="1">
    <source>
        <dbReference type="ARBA" id="ARBA00023015"/>
    </source>
</evidence>
<dbReference type="GO" id="GO:0000160">
    <property type="term" value="P:phosphorelay signal transduction system"/>
    <property type="evidence" value="ECO:0007669"/>
    <property type="project" value="InterPro"/>
</dbReference>
<keyword evidence="2" id="KW-0238">DNA-binding</keyword>
<evidence type="ECO:0000256" key="2">
    <source>
        <dbReference type="ARBA" id="ARBA00023125"/>
    </source>
</evidence>
<keyword evidence="8" id="KW-1185">Reference proteome</keyword>
<keyword evidence="3" id="KW-0804">Transcription</keyword>
<dbReference type="InterPro" id="IPR011006">
    <property type="entry name" value="CheY-like_superfamily"/>
</dbReference>
<dbReference type="InterPro" id="IPR018060">
    <property type="entry name" value="HTH_AraC"/>
</dbReference>
<dbReference type="AlphaFoldDB" id="A0A3D8GRJ5"/>
<dbReference type="CDD" id="cd17536">
    <property type="entry name" value="REC_YesN-like"/>
    <property type="match status" value="1"/>
</dbReference>
<dbReference type="GO" id="GO:0043565">
    <property type="term" value="F:sequence-specific DNA binding"/>
    <property type="evidence" value="ECO:0007669"/>
    <property type="project" value="InterPro"/>
</dbReference>
<gene>
    <name evidence="7" type="ORF">DRW41_10490</name>
</gene>
<evidence type="ECO:0000259" key="5">
    <source>
        <dbReference type="PROSITE" id="PS01124"/>
    </source>
</evidence>
<dbReference type="RefSeq" id="WP_115451931.1">
    <property type="nucleotide sequence ID" value="NZ_QNQT01000003.1"/>
</dbReference>
<dbReference type="InterPro" id="IPR001789">
    <property type="entry name" value="Sig_transdc_resp-reg_receiver"/>
</dbReference>
<dbReference type="Gene3D" id="3.40.50.2300">
    <property type="match status" value="1"/>
</dbReference>
<dbReference type="InterPro" id="IPR009057">
    <property type="entry name" value="Homeodomain-like_sf"/>
</dbReference>
<evidence type="ECO:0000313" key="7">
    <source>
        <dbReference type="EMBL" id="RDU37103.1"/>
    </source>
</evidence>
<evidence type="ECO:0000256" key="4">
    <source>
        <dbReference type="PROSITE-ProRule" id="PRU00169"/>
    </source>
</evidence>
<dbReference type="PANTHER" id="PTHR43280">
    <property type="entry name" value="ARAC-FAMILY TRANSCRIPTIONAL REGULATOR"/>
    <property type="match status" value="1"/>
</dbReference>
<dbReference type="SMART" id="SM00448">
    <property type="entry name" value="REC"/>
    <property type="match status" value="1"/>
</dbReference>
<reference evidence="7 8" key="1">
    <citation type="submission" date="2018-07" db="EMBL/GenBank/DDBJ databases">
        <title>Bacillus sp. YLB-04 draft genome sequence.</title>
        <authorList>
            <person name="Yu L."/>
            <person name="Tang X."/>
        </authorList>
    </citation>
    <scope>NUCLEOTIDE SEQUENCE [LARGE SCALE GENOMIC DNA]</scope>
    <source>
        <strain evidence="7 8">YLB-04</strain>
    </source>
</reference>
<dbReference type="Pfam" id="PF00072">
    <property type="entry name" value="Response_reg"/>
    <property type="match status" value="1"/>
</dbReference>
<organism evidence="7 8">
    <name type="scientific">Neobacillus piezotolerans</name>
    <dbReference type="NCBI Taxonomy" id="2259171"/>
    <lineage>
        <taxon>Bacteria</taxon>
        <taxon>Bacillati</taxon>
        <taxon>Bacillota</taxon>
        <taxon>Bacilli</taxon>
        <taxon>Bacillales</taxon>
        <taxon>Bacillaceae</taxon>
        <taxon>Neobacillus</taxon>
    </lineage>
</organism>
<accession>A0A3D8GRJ5</accession>
<evidence type="ECO:0000256" key="3">
    <source>
        <dbReference type="ARBA" id="ARBA00023163"/>
    </source>
</evidence>
<feature type="domain" description="Response regulatory" evidence="6">
    <location>
        <begin position="7"/>
        <end position="124"/>
    </location>
</feature>
<protein>
    <recommendedName>
        <fullName evidence="9">DNA-binding response regulator</fullName>
    </recommendedName>
</protein>
<sequence>MNRAAIKVLIVDDDTIVRRGLKATVDWERFGMAVVGDAPNGKRGWEEFLRHEPDVVITDIVMPEENGLEFSQKVKAFRPRTKILLLSCHKDFEYAQAGLKLGASGYLLKTDFDDKELNQFLAAFQNELSEISLKEEPDFSCHPKAIQQAIEYIDTNISEPMTVEDIADCVGMSRSHLSTLFKKKLGCSLHSFIEDKRLQLAKQLLKGTNVNIQEVGEQIGILDAKYFSKWFKRCTGIPPSDFRIQQKDDT</sequence>
<dbReference type="PROSITE" id="PS50110">
    <property type="entry name" value="RESPONSE_REGULATORY"/>
    <property type="match status" value="1"/>
</dbReference>
<comment type="caution">
    <text evidence="7">The sequence shown here is derived from an EMBL/GenBank/DDBJ whole genome shotgun (WGS) entry which is preliminary data.</text>
</comment>
<dbReference type="PANTHER" id="PTHR43280:SF2">
    <property type="entry name" value="HTH-TYPE TRANSCRIPTIONAL REGULATOR EXSA"/>
    <property type="match status" value="1"/>
</dbReference>
<dbReference type="OrthoDB" id="9788446at2"/>
<dbReference type="PROSITE" id="PS01124">
    <property type="entry name" value="HTH_ARAC_FAMILY_2"/>
    <property type="match status" value="1"/>
</dbReference>
<dbReference type="SUPFAM" id="SSF52172">
    <property type="entry name" value="CheY-like"/>
    <property type="match status" value="1"/>
</dbReference>
<dbReference type="SMART" id="SM00342">
    <property type="entry name" value="HTH_ARAC"/>
    <property type="match status" value="1"/>
</dbReference>
<dbReference type="GO" id="GO:0003700">
    <property type="term" value="F:DNA-binding transcription factor activity"/>
    <property type="evidence" value="ECO:0007669"/>
    <property type="project" value="InterPro"/>
</dbReference>
<keyword evidence="4" id="KW-0597">Phosphoprotein</keyword>
<dbReference type="Pfam" id="PF12833">
    <property type="entry name" value="HTH_18"/>
    <property type="match status" value="1"/>
</dbReference>
<proteinExistence type="predicted"/>
<dbReference type="Gene3D" id="1.10.10.60">
    <property type="entry name" value="Homeodomain-like"/>
    <property type="match status" value="2"/>
</dbReference>
<keyword evidence="1" id="KW-0805">Transcription regulation</keyword>
<evidence type="ECO:0000259" key="6">
    <source>
        <dbReference type="PROSITE" id="PS50110"/>
    </source>
</evidence>
<feature type="domain" description="HTH araC/xylS-type" evidence="5">
    <location>
        <begin position="147"/>
        <end position="245"/>
    </location>
</feature>
<dbReference type="InterPro" id="IPR018062">
    <property type="entry name" value="HTH_AraC-typ_CS"/>
</dbReference>
<feature type="modified residue" description="4-aspartylphosphate" evidence="4">
    <location>
        <position position="59"/>
    </location>
</feature>
<dbReference type="PROSITE" id="PS00041">
    <property type="entry name" value="HTH_ARAC_FAMILY_1"/>
    <property type="match status" value="1"/>
</dbReference>
<evidence type="ECO:0008006" key="9">
    <source>
        <dbReference type="Google" id="ProtNLM"/>
    </source>
</evidence>
<dbReference type="SUPFAM" id="SSF46689">
    <property type="entry name" value="Homeodomain-like"/>
    <property type="match status" value="2"/>
</dbReference>
<evidence type="ECO:0000313" key="8">
    <source>
        <dbReference type="Proteomes" id="UP000257144"/>
    </source>
</evidence>
<dbReference type="Proteomes" id="UP000257144">
    <property type="component" value="Unassembled WGS sequence"/>
</dbReference>
<dbReference type="EMBL" id="QNQT01000003">
    <property type="protein sequence ID" value="RDU37103.1"/>
    <property type="molecule type" value="Genomic_DNA"/>
</dbReference>
<name>A0A3D8GRJ5_9BACI</name>